<accession>A0AAD7WUM2</accession>
<comment type="caution">
    <text evidence="2">The sequence shown here is derived from an EMBL/GenBank/DDBJ whole genome shotgun (WGS) entry which is preliminary data.</text>
</comment>
<reference evidence="2" key="1">
    <citation type="journal article" date="2023" name="Science">
        <title>Genome structures resolve the early diversification of teleost fishes.</title>
        <authorList>
            <person name="Parey E."/>
            <person name="Louis A."/>
            <person name="Montfort J."/>
            <person name="Bouchez O."/>
            <person name="Roques C."/>
            <person name="Iampietro C."/>
            <person name="Lluch J."/>
            <person name="Castinel A."/>
            <person name="Donnadieu C."/>
            <person name="Desvignes T."/>
            <person name="Floi Bucao C."/>
            <person name="Jouanno E."/>
            <person name="Wen M."/>
            <person name="Mejri S."/>
            <person name="Dirks R."/>
            <person name="Jansen H."/>
            <person name="Henkel C."/>
            <person name="Chen W.J."/>
            <person name="Zahm M."/>
            <person name="Cabau C."/>
            <person name="Klopp C."/>
            <person name="Thompson A.W."/>
            <person name="Robinson-Rechavi M."/>
            <person name="Braasch I."/>
            <person name="Lecointre G."/>
            <person name="Bobe J."/>
            <person name="Postlethwait J.H."/>
            <person name="Berthelot C."/>
            <person name="Roest Crollius H."/>
            <person name="Guiguen Y."/>
        </authorList>
    </citation>
    <scope>NUCLEOTIDE SEQUENCE</scope>
    <source>
        <strain evidence="2">NC1722</strain>
    </source>
</reference>
<gene>
    <name evidence="2" type="ORF">AAFF_G00230340</name>
</gene>
<dbReference type="AlphaFoldDB" id="A0AAD7WUM2"/>
<evidence type="ECO:0000313" key="3">
    <source>
        <dbReference type="Proteomes" id="UP001221898"/>
    </source>
</evidence>
<keyword evidence="3" id="KW-1185">Reference proteome</keyword>
<dbReference type="Proteomes" id="UP001221898">
    <property type="component" value="Unassembled WGS sequence"/>
</dbReference>
<organism evidence="2 3">
    <name type="scientific">Aldrovandia affinis</name>
    <dbReference type="NCBI Taxonomy" id="143900"/>
    <lineage>
        <taxon>Eukaryota</taxon>
        <taxon>Metazoa</taxon>
        <taxon>Chordata</taxon>
        <taxon>Craniata</taxon>
        <taxon>Vertebrata</taxon>
        <taxon>Euteleostomi</taxon>
        <taxon>Actinopterygii</taxon>
        <taxon>Neopterygii</taxon>
        <taxon>Teleostei</taxon>
        <taxon>Notacanthiformes</taxon>
        <taxon>Halosauridae</taxon>
        <taxon>Aldrovandia</taxon>
    </lineage>
</organism>
<protein>
    <submittedName>
        <fullName evidence="2">Uncharacterized protein</fullName>
    </submittedName>
</protein>
<name>A0AAD7WUM2_9TELE</name>
<proteinExistence type="predicted"/>
<evidence type="ECO:0000313" key="2">
    <source>
        <dbReference type="EMBL" id="KAJ8409633.1"/>
    </source>
</evidence>
<feature type="compositionally biased region" description="Polar residues" evidence="1">
    <location>
        <begin position="40"/>
        <end position="59"/>
    </location>
</feature>
<sequence>MTGNDPRRQWKNRLHRGDNQTGRCGTPPALPSLLVDAGCLNSSGQEMQDASYGETSVGQLGSGALLHSSAANTGVSANIPQRRESTQRSTQHPLT</sequence>
<dbReference type="EMBL" id="JAINUG010000030">
    <property type="protein sequence ID" value="KAJ8409633.1"/>
    <property type="molecule type" value="Genomic_DNA"/>
</dbReference>
<evidence type="ECO:0000256" key="1">
    <source>
        <dbReference type="SAM" id="MobiDB-lite"/>
    </source>
</evidence>
<feature type="compositionally biased region" description="Polar residues" evidence="1">
    <location>
        <begin position="69"/>
        <end position="79"/>
    </location>
</feature>
<feature type="region of interest" description="Disordered" evidence="1">
    <location>
        <begin position="1"/>
        <end position="95"/>
    </location>
</feature>